<sequence length="200" mass="23012">MSTTEVTKHVDLDPNDVQRVAIRKEHRLEIVEYDPTWPEAFAVISKRIKDALGDRALDVIHVGSTSIPGLPGKNVIDVDLIVVDPSKEERYVADMEKAGFQFLHREPGWFQHRFFGSSEPYGNIHCFGPNCPLVIQHQIFREWIMDPDHQDDFQKYVQIKQEASRASLAAGETADQYNLRKQPFIRDILDRAFKVRGLLD</sequence>
<dbReference type="SUPFAM" id="SSF81301">
    <property type="entry name" value="Nucleotidyltransferase"/>
    <property type="match status" value="1"/>
</dbReference>
<dbReference type="Gene3D" id="3.30.460.10">
    <property type="entry name" value="Beta Polymerase, domain 2"/>
    <property type="match status" value="1"/>
</dbReference>
<dbReference type="GeneID" id="39594511"/>
<dbReference type="InterPro" id="IPR007344">
    <property type="entry name" value="GrpB/CoaE"/>
</dbReference>
<dbReference type="RefSeq" id="XP_028481267.1">
    <property type="nucleotide sequence ID" value="XM_028625234.1"/>
</dbReference>
<evidence type="ECO:0000313" key="1">
    <source>
        <dbReference type="EMBL" id="RWQ91622.1"/>
    </source>
</evidence>
<dbReference type="VEuPathDB" id="FungiDB:C8Q69DRAFT_123024"/>
<name>A0A443HIF7_BYSSP</name>
<evidence type="ECO:0000313" key="2">
    <source>
        <dbReference type="Proteomes" id="UP000283841"/>
    </source>
</evidence>
<dbReference type="PANTHER" id="PTHR34822">
    <property type="entry name" value="GRPB DOMAIN PROTEIN (AFU_ORTHOLOGUE AFUA_1G01530)"/>
    <property type="match status" value="1"/>
</dbReference>
<dbReference type="PANTHER" id="PTHR34822:SF1">
    <property type="entry name" value="GRPB FAMILY PROTEIN"/>
    <property type="match status" value="1"/>
</dbReference>
<organism evidence="1 2">
    <name type="scientific">Byssochlamys spectabilis</name>
    <name type="common">Paecilomyces variotii</name>
    <dbReference type="NCBI Taxonomy" id="264951"/>
    <lineage>
        <taxon>Eukaryota</taxon>
        <taxon>Fungi</taxon>
        <taxon>Dikarya</taxon>
        <taxon>Ascomycota</taxon>
        <taxon>Pezizomycotina</taxon>
        <taxon>Eurotiomycetes</taxon>
        <taxon>Eurotiomycetidae</taxon>
        <taxon>Eurotiales</taxon>
        <taxon>Thermoascaceae</taxon>
        <taxon>Paecilomyces</taxon>
    </lineage>
</organism>
<dbReference type="Pfam" id="PF04229">
    <property type="entry name" value="GrpB"/>
    <property type="match status" value="1"/>
</dbReference>
<dbReference type="EMBL" id="RCNU01000018">
    <property type="protein sequence ID" value="RWQ91622.1"/>
    <property type="molecule type" value="Genomic_DNA"/>
</dbReference>
<comment type="caution">
    <text evidence="1">The sequence shown here is derived from an EMBL/GenBank/DDBJ whole genome shotgun (WGS) entry which is preliminary data.</text>
</comment>
<reference evidence="1 2" key="1">
    <citation type="journal article" date="2018" name="Front. Microbiol.">
        <title>Genomic and genetic insights into a cosmopolitan fungus, Paecilomyces variotii (Eurotiales).</title>
        <authorList>
            <person name="Urquhart A.S."/>
            <person name="Mondo S.J."/>
            <person name="Makela M.R."/>
            <person name="Hane J.K."/>
            <person name="Wiebenga A."/>
            <person name="He G."/>
            <person name="Mihaltcheva S."/>
            <person name="Pangilinan J."/>
            <person name="Lipzen A."/>
            <person name="Barry K."/>
            <person name="de Vries R.P."/>
            <person name="Grigoriev I.V."/>
            <person name="Idnurm A."/>
        </authorList>
    </citation>
    <scope>NUCLEOTIDE SEQUENCE [LARGE SCALE GENOMIC DNA]</scope>
    <source>
        <strain evidence="1 2">CBS 101075</strain>
    </source>
</reference>
<gene>
    <name evidence="1" type="ORF">C8Q69DRAFT_123024</name>
</gene>
<proteinExistence type="predicted"/>
<protein>
    <submittedName>
        <fullName evidence="1">GrpB domain protein</fullName>
    </submittedName>
</protein>
<dbReference type="InterPro" id="IPR043519">
    <property type="entry name" value="NT_sf"/>
</dbReference>
<dbReference type="AlphaFoldDB" id="A0A443HIF7"/>
<accession>A0A443HIF7</accession>
<dbReference type="Proteomes" id="UP000283841">
    <property type="component" value="Unassembled WGS sequence"/>
</dbReference>
<keyword evidence="2" id="KW-1185">Reference proteome</keyword>